<dbReference type="PANTHER" id="PTHR47985">
    <property type="entry name" value="OS07G0668900 PROTEIN"/>
    <property type="match status" value="1"/>
</dbReference>
<evidence type="ECO:0000259" key="12">
    <source>
        <dbReference type="PROSITE" id="PS50011"/>
    </source>
</evidence>
<dbReference type="Gene3D" id="1.10.510.10">
    <property type="entry name" value="Transferase(Phosphotransferase) domain 1"/>
    <property type="match status" value="1"/>
</dbReference>
<evidence type="ECO:0000256" key="11">
    <source>
        <dbReference type="SAM" id="MobiDB-lite"/>
    </source>
</evidence>
<dbReference type="InterPro" id="IPR000719">
    <property type="entry name" value="Prot_kinase_dom"/>
</dbReference>
<dbReference type="EMBL" id="JBJXBP010000004">
    <property type="protein sequence ID" value="KAL3833963.1"/>
    <property type="molecule type" value="Genomic_DNA"/>
</dbReference>
<dbReference type="SUPFAM" id="SSF56112">
    <property type="entry name" value="Protein kinase-like (PK-like)"/>
    <property type="match status" value="1"/>
</dbReference>
<dbReference type="Proteomes" id="UP001634393">
    <property type="component" value="Unassembled WGS sequence"/>
</dbReference>
<keyword evidence="10" id="KW-0449">Lipoprotein</keyword>
<evidence type="ECO:0000256" key="7">
    <source>
        <dbReference type="ARBA" id="ARBA00022777"/>
    </source>
</evidence>
<name>A0ABD3TBJ9_9LAMI</name>
<protein>
    <recommendedName>
        <fullName evidence="12">Protein kinase domain-containing protein</fullName>
    </recommendedName>
</protein>
<evidence type="ECO:0000256" key="6">
    <source>
        <dbReference type="ARBA" id="ARBA00022741"/>
    </source>
</evidence>
<comment type="similarity">
    <text evidence="2">Belongs to the protein kinase superfamily. Ser/Thr protein kinase family.</text>
</comment>
<feature type="compositionally biased region" description="Low complexity" evidence="11">
    <location>
        <begin position="461"/>
        <end position="476"/>
    </location>
</feature>
<proteinExistence type="inferred from homology"/>
<keyword evidence="8" id="KW-0067">ATP-binding</keyword>
<evidence type="ECO:0000256" key="10">
    <source>
        <dbReference type="ARBA" id="ARBA00023288"/>
    </source>
</evidence>
<dbReference type="InterPro" id="IPR008271">
    <property type="entry name" value="Ser/Thr_kinase_AS"/>
</dbReference>
<evidence type="ECO:0000256" key="9">
    <source>
        <dbReference type="ARBA" id="ARBA00023136"/>
    </source>
</evidence>
<comment type="caution">
    <text evidence="13">The sequence shown here is derived from an EMBL/GenBank/DDBJ whole genome shotgun (WGS) entry which is preliminary data.</text>
</comment>
<dbReference type="PROSITE" id="PS50011">
    <property type="entry name" value="PROTEIN_KINASE_DOM"/>
    <property type="match status" value="1"/>
</dbReference>
<organism evidence="13 14">
    <name type="scientific">Penstemon smallii</name>
    <dbReference type="NCBI Taxonomy" id="265156"/>
    <lineage>
        <taxon>Eukaryota</taxon>
        <taxon>Viridiplantae</taxon>
        <taxon>Streptophyta</taxon>
        <taxon>Embryophyta</taxon>
        <taxon>Tracheophyta</taxon>
        <taxon>Spermatophyta</taxon>
        <taxon>Magnoliopsida</taxon>
        <taxon>eudicotyledons</taxon>
        <taxon>Gunneridae</taxon>
        <taxon>Pentapetalae</taxon>
        <taxon>asterids</taxon>
        <taxon>lamiids</taxon>
        <taxon>Lamiales</taxon>
        <taxon>Plantaginaceae</taxon>
        <taxon>Cheloneae</taxon>
        <taxon>Penstemon</taxon>
    </lineage>
</organism>
<evidence type="ECO:0000313" key="13">
    <source>
        <dbReference type="EMBL" id="KAL3833963.1"/>
    </source>
</evidence>
<evidence type="ECO:0000256" key="5">
    <source>
        <dbReference type="ARBA" id="ARBA00022679"/>
    </source>
</evidence>
<feature type="compositionally biased region" description="Basic and acidic residues" evidence="11">
    <location>
        <begin position="550"/>
        <end position="565"/>
    </location>
</feature>
<reference evidence="13 14" key="1">
    <citation type="submission" date="2024-12" db="EMBL/GenBank/DDBJ databases">
        <title>The unique morphological basis and parallel evolutionary history of personate flowers in Penstemon.</title>
        <authorList>
            <person name="Depatie T.H."/>
            <person name="Wessinger C.A."/>
        </authorList>
    </citation>
    <scope>NUCLEOTIDE SEQUENCE [LARGE SCALE GENOMIC DNA]</scope>
    <source>
        <strain evidence="13">WTNN_2</strain>
        <tissue evidence="13">Leaf</tissue>
    </source>
</reference>
<keyword evidence="3" id="KW-1003">Cell membrane</keyword>
<evidence type="ECO:0000256" key="8">
    <source>
        <dbReference type="ARBA" id="ARBA00022840"/>
    </source>
</evidence>
<feature type="region of interest" description="Disordered" evidence="11">
    <location>
        <begin position="379"/>
        <end position="590"/>
    </location>
</feature>
<evidence type="ECO:0000313" key="14">
    <source>
        <dbReference type="Proteomes" id="UP001634393"/>
    </source>
</evidence>
<accession>A0ABD3TBJ9</accession>
<dbReference type="GO" id="GO:0004674">
    <property type="term" value="F:protein serine/threonine kinase activity"/>
    <property type="evidence" value="ECO:0007669"/>
    <property type="project" value="UniProtKB-KW"/>
</dbReference>
<dbReference type="GO" id="GO:0090404">
    <property type="term" value="C:pollen tube tip"/>
    <property type="evidence" value="ECO:0007669"/>
    <property type="project" value="UniProtKB-ARBA"/>
</dbReference>
<dbReference type="Gene3D" id="3.30.200.20">
    <property type="entry name" value="Phosphorylase Kinase, domain 1"/>
    <property type="match status" value="1"/>
</dbReference>
<keyword evidence="6" id="KW-0547">Nucleotide-binding</keyword>
<evidence type="ECO:0000256" key="4">
    <source>
        <dbReference type="ARBA" id="ARBA00022527"/>
    </source>
</evidence>
<evidence type="ECO:0000256" key="3">
    <source>
        <dbReference type="ARBA" id="ARBA00022475"/>
    </source>
</evidence>
<dbReference type="CDD" id="cd14066">
    <property type="entry name" value="STKc_IRAK"/>
    <property type="match status" value="1"/>
</dbReference>
<dbReference type="GO" id="GO:0005524">
    <property type="term" value="F:ATP binding"/>
    <property type="evidence" value="ECO:0007669"/>
    <property type="project" value="UniProtKB-KW"/>
</dbReference>
<dbReference type="FunFam" id="3.30.200.20:FF:000266">
    <property type="entry name" value="probable serine/threonine-protein kinase RLCKVII"/>
    <property type="match status" value="1"/>
</dbReference>
<keyword evidence="4" id="KW-0723">Serine/threonine-protein kinase</keyword>
<sequence length="590" mass="65255">MSCFPCFQKKVNSENVDLPVAQPKDTPSPPPPVFNNNKPTPSVEANNKPEAFGAEDGENTAKTFTFRELATATKNFRQECLLGEGGFGRVFRATLPQSGQIVAVRQLDRSGTQASKEFLVEVMMLSLLQHPNLIKMIGYCADGDQRLLVYEYMPSGCLKSHLFDLPANKKPLDWSARMKIASGIAQGLEYLHEKANPPIIYRDLKSSNILLDETNNPRLSEYGLAKLVQSGNTMHVSPRVMGSNGYCAPEYERQGELTLKSDVYSFGVVLLELITGRRALDTTRPTEEQNLVTWAQPIFSDPKRFPDMADPLLKSGFPVTSLNQAVGVAAMCLQDEPSVRPLISDVVAALSFLASAPPEAPIPARLVPMLSVRVDPTSHRCSVDNGNGNISTRFKTEVTSSDSEDDKNHKKQHPINHKNNSDSESDDSSQSSDNESGNKKESKKWSSSLKRKSTKGKRSSVSRSSSNRSNSSIGSRDFSLGFSLRCDSSYPERNVPSESNHDVIQESHEYDSDSSSDEEESSRTTDMHNISLSSNVRHERSLKSSGGDFSSRKYDNVEMSMRSDDGSEMLYSRNSSIMDSEYGDDDRSKH</sequence>
<dbReference type="PROSITE" id="PS00108">
    <property type="entry name" value="PROTEIN_KINASE_ST"/>
    <property type="match status" value="1"/>
</dbReference>
<dbReference type="AlphaFoldDB" id="A0ABD3TBJ9"/>
<dbReference type="GO" id="GO:0010183">
    <property type="term" value="P:pollen tube guidance"/>
    <property type="evidence" value="ECO:0007669"/>
    <property type="project" value="UniProtKB-ARBA"/>
</dbReference>
<dbReference type="GO" id="GO:0005886">
    <property type="term" value="C:plasma membrane"/>
    <property type="evidence" value="ECO:0007669"/>
    <property type="project" value="UniProtKB-SubCell"/>
</dbReference>
<dbReference type="SMART" id="SM00220">
    <property type="entry name" value="S_TKc"/>
    <property type="match status" value="1"/>
</dbReference>
<feature type="compositionally biased region" description="Polar residues" evidence="11">
    <location>
        <begin position="384"/>
        <end position="401"/>
    </location>
</feature>
<keyword evidence="14" id="KW-1185">Reference proteome</keyword>
<comment type="subcellular location">
    <subcellularLocation>
        <location evidence="1">Cell membrane</location>
        <topology evidence="1">Lipid-anchor</topology>
    </subcellularLocation>
</comment>
<dbReference type="FunFam" id="1.10.510.10:FF:000032">
    <property type="entry name" value="Serine/threonine-protein kinase PBS1"/>
    <property type="match status" value="1"/>
</dbReference>
<evidence type="ECO:0000256" key="1">
    <source>
        <dbReference type="ARBA" id="ARBA00004193"/>
    </source>
</evidence>
<keyword evidence="7" id="KW-0418">Kinase</keyword>
<dbReference type="Pfam" id="PF00069">
    <property type="entry name" value="Pkinase"/>
    <property type="match status" value="1"/>
</dbReference>
<feature type="region of interest" description="Disordered" evidence="11">
    <location>
        <begin position="15"/>
        <end position="55"/>
    </location>
</feature>
<feature type="domain" description="Protein kinase" evidence="12">
    <location>
        <begin position="76"/>
        <end position="353"/>
    </location>
</feature>
<feature type="compositionally biased region" description="Basic residues" evidence="11">
    <location>
        <begin position="449"/>
        <end position="460"/>
    </location>
</feature>
<keyword evidence="9" id="KW-0472">Membrane</keyword>
<gene>
    <name evidence="13" type="ORF">ACJIZ3_008699</name>
</gene>
<evidence type="ECO:0000256" key="2">
    <source>
        <dbReference type="ARBA" id="ARBA00008684"/>
    </source>
</evidence>
<dbReference type="InterPro" id="IPR011009">
    <property type="entry name" value="Kinase-like_dom_sf"/>
</dbReference>
<feature type="compositionally biased region" description="Polar residues" evidence="11">
    <location>
        <begin position="34"/>
        <end position="45"/>
    </location>
</feature>
<feature type="compositionally biased region" description="Basic and acidic residues" evidence="11">
    <location>
        <begin position="499"/>
        <end position="511"/>
    </location>
</feature>
<dbReference type="PANTHER" id="PTHR47985:SF17">
    <property type="entry name" value="SERINE_THREONINE-PROTEIN KINASE CDL1-LIKE"/>
    <property type="match status" value="1"/>
</dbReference>
<keyword evidence="5" id="KW-0808">Transferase</keyword>